<gene>
    <name evidence="2" type="primary">Acey_s0158.g3258</name>
    <name evidence="2" type="ORF">Y032_0158g3258</name>
</gene>
<evidence type="ECO:0000256" key="1">
    <source>
        <dbReference type="SAM" id="Phobius"/>
    </source>
</evidence>
<evidence type="ECO:0000313" key="3">
    <source>
        <dbReference type="Proteomes" id="UP000024635"/>
    </source>
</evidence>
<sequence length="75" mass="8441">MVCFAIFNMLYATIESVTEPAVHTVGTAYMAYANGVINANSELSYIFLCLFIAMYGLCTVLLALHFIFRYILICR</sequence>
<dbReference type="EMBL" id="JARK01001494">
    <property type="protein sequence ID" value="EYB95596.1"/>
    <property type="molecule type" value="Genomic_DNA"/>
</dbReference>
<keyword evidence="1" id="KW-0812">Transmembrane</keyword>
<accession>A0A016SYZ5</accession>
<dbReference type="AlphaFoldDB" id="A0A016SYZ5"/>
<proteinExistence type="predicted"/>
<dbReference type="Proteomes" id="UP000024635">
    <property type="component" value="Unassembled WGS sequence"/>
</dbReference>
<keyword evidence="3" id="KW-1185">Reference proteome</keyword>
<organism evidence="2 3">
    <name type="scientific">Ancylostoma ceylanicum</name>
    <dbReference type="NCBI Taxonomy" id="53326"/>
    <lineage>
        <taxon>Eukaryota</taxon>
        <taxon>Metazoa</taxon>
        <taxon>Ecdysozoa</taxon>
        <taxon>Nematoda</taxon>
        <taxon>Chromadorea</taxon>
        <taxon>Rhabditida</taxon>
        <taxon>Rhabditina</taxon>
        <taxon>Rhabditomorpha</taxon>
        <taxon>Strongyloidea</taxon>
        <taxon>Ancylostomatidae</taxon>
        <taxon>Ancylostomatinae</taxon>
        <taxon>Ancylostoma</taxon>
    </lineage>
</organism>
<dbReference type="Pfam" id="PF10326">
    <property type="entry name" value="7TM_GPCR_Str"/>
    <property type="match status" value="1"/>
</dbReference>
<protein>
    <submittedName>
        <fullName evidence="2">Uncharacterized protein</fullName>
    </submittedName>
</protein>
<keyword evidence="1" id="KW-1133">Transmembrane helix</keyword>
<dbReference type="OrthoDB" id="5783895at2759"/>
<comment type="caution">
    <text evidence="2">The sequence shown here is derived from an EMBL/GenBank/DDBJ whole genome shotgun (WGS) entry which is preliminary data.</text>
</comment>
<dbReference type="InterPro" id="IPR019428">
    <property type="entry name" value="7TM_GPCR_serpentine_rcpt_Str"/>
</dbReference>
<feature type="transmembrane region" description="Helical" evidence="1">
    <location>
        <begin position="45"/>
        <end position="72"/>
    </location>
</feature>
<reference evidence="3" key="1">
    <citation type="journal article" date="2015" name="Nat. Genet.">
        <title>The genome and transcriptome of the zoonotic hookworm Ancylostoma ceylanicum identify infection-specific gene families.</title>
        <authorList>
            <person name="Schwarz E.M."/>
            <person name="Hu Y."/>
            <person name="Antoshechkin I."/>
            <person name="Miller M.M."/>
            <person name="Sternberg P.W."/>
            <person name="Aroian R.V."/>
        </authorList>
    </citation>
    <scope>NUCLEOTIDE SEQUENCE</scope>
    <source>
        <strain evidence="3">HY135</strain>
    </source>
</reference>
<name>A0A016SYZ5_9BILA</name>
<keyword evidence="1" id="KW-0472">Membrane</keyword>
<evidence type="ECO:0000313" key="2">
    <source>
        <dbReference type="EMBL" id="EYB95596.1"/>
    </source>
</evidence>